<dbReference type="EMBL" id="BAABGY010000007">
    <property type="protein sequence ID" value="GAA4328394.1"/>
    <property type="molecule type" value="Genomic_DNA"/>
</dbReference>
<name>A0ABP8GQE8_9BACT</name>
<keyword evidence="3" id="KW-1185">Reference proteome</keyword>
<protein>
    <recommendedName>
        <fullName evidence="4">DUF1064 domain-containing protein</fullName>
    </recommendedName>
</protein>
<dbReference type="RefSeq" id="WP_345255254.1">
    <property type="nucleotide sequence ID" value="NZ_BAABGY010000007.1"/>
</dbReference>
<dbReference type="Proteomes" id="UP001501725">
    <property type="component" value="Unassembled WGS sequence"/>
</dbReference>
<evidence type="ECO:0000313" key="2">
    <source>
        <dbReference type="EMBL" id="GAA4328394.1"/>
    </source>
</evidence>
<dbReference type="InterPro" id="IPR009414">
    <property type="entry name" value="DUF1064"/>
</dbReference>
<reference evidence="3" key="1">
    <citation type="journal article" date="2019" name="Int. J. Syst. Evol. Microbiol.">
        <title>The Global Catalogue of Microorganisms (GCM) 10K type strain sequencing project: providing services to taxonomists for standard genome sequencing and annotation.</title>
        <authorList>
            <consortium name="The Broad Institute Genomics Platform"/>
            <consortium name="The Broad Institute Genome Sequencing Center for Infectious Disease"/>
            <person name="Wu L."/>
            <person name="Ma J."/>
        </authorList>
    </citation>
    <scope>NUCLEOTIDE SEQUENCE [LARGE SCALE GENOMIC DNA]</scope>
    <source>
        <strain evidence="3">JCM 17919</strain>
    </source>
</reference>
<accession>A0ABP8GQE8</accession>
<sequence length="141" mass="16207">MGFSEKDLERLQAKGTIRGWQEIGAPAPAGASKPEKRANKYGAKKTLIDGIEFDSQKEARRYTELKMLAITKEIKDLRMQVEYDLEVEGKVVARYVADFQYYRAGELVVEDVKSKVTRKLPTYRLKKKLMLQIHGIDIQEI</sequence>
<evidence type="ECO:0000256" key="1">
    <source>
        <dbReference type="SAM" id="MobiDB-lite"/>
    </source>
</evidence>
<gene>
    <name evidence="2" type="ORF">GCM10023184_18250</name>
</gene>
<comment type="caution">
    <text evidence="2">The sequence shown here is derived from an EMBL/GenBank/DDBJ whole genome shotgun (WGS) entry which is preliminary data.</text>
</comment>
<organism evidence="2 3">
    <name type="scientific">Flaviaesturariibacter amylovorans</name>
    <dbReference type="NCBI Taxonomy" id="1084520"/>
    <lineage>
        <taxon>Bacteria</taxon>
        <taxon>Pseudomonadati</taxon>
        <taxon>Bacteroidota</taxon>
        <taxon>Chitinophagia</taxon>
        <taxon>Chitinophagales</taxon>
        <taxon>Chitinophagaceae</taxon>
        <taxon>Flaviaestuariibacter</taxon>
    </lineage>
</organism>
<feature type="region of interest" description="Disordered" evidence="1">
    <location>
        <begin position="19"/>
        <end position="38"/>
    </location>
</feature>
<dbReference type="Pfam" id="PF06356">
    <property type="entry name" value="DUF1064"/>
    <property type="match status" value="1"/>
</dbReference>
<evidence type="ECO:0008006" key="4">
    <source>
        <dbReference type="Google" id="ProtNLM"/>
    </source>
</evidence>
<evidence type="ECO:0000313" key="3">
    <source>
        <dbReference type="Proteomes" id="UP001501725"/>
    </source>
</evidence>
<proteinExistence type="predicted"/>